<comment type="similarity">
    <text evidence="1">Belongs to the Lgt family.</text>
</comment>
<evidence type="ECO:0008006" key="9">
    <source>
        <dbReference type="Google" id="ProtNLM"/>
    </source>
</evidence>
<dbReference type="EMBL" id="DRMS01000464">
    <property type="protein sequence ID" value="HFC93560.1"/>
    <property type="molecule type" value="Genomic_DNA"/>
</dbReference>
<gene>
    <name evidence="8" type="ORF">ENJ51_12195</name>
</gene>
<keyword evidence="3" id="KW-0808">Transferase</keyword>
<feature type="transmembrane region" description="Helical" evidence="7">
    <location>
        <begin position="18"/>
        <end position="35"/>
    </location>
</feature>
<dbReference type="Proteomes" id="UP000885750">
    <property type="component" value="Unassembled WGS sequence"/>
</dbReference>
<dbReference type="InterPro" id="IPR001640">
    <property type="entry name" value="Lgt"/>
</dbReference>
<dbReference type="PANTHER" id="PTHR30589">
    <property type="entry name" value="PROLIPOPROTEIN DIACYLGLYCERYL TRANSFERASE"/>
    <property type="match status" value="1"/>
</dbReference>
<evidence type="ECO:0000256" key="5">
    <source>
        <dbReference type="ARBA" id="ARBA00022989"/>
    </source>
</evidence>
<dbReference type="GO" id="GO:0008961">
    <property type="term" value="F:phosphatidylglycerol-prolipoprotein diacylglyceryl transferase activity"/>
    <property type="evidence" value="ECO:0007669"/>
    <property type="project" value="InterPro"/>
</dbReference>
<reference evidence="8" key="1">
    <citation type="journal article" date="2020" name="mSystems">
        <title>Genome- and Community-Level Interaction Insights into Carbon Utilization and Element Cycling Functions of Hydrothermarchaeota in Hydrothermal Sediment.</title>
        <authorList>
            <person name="Zhou Z."/>
            <person name="Liu Y."/>
            <person name="Xu W."/>
            <person name="Pan J."/>
            <person name="Luo Z.H."/>
            <person name="Li M."/>
        </authorList>
    </citation>
    <scope>NUCLEOTIDE SEQUENCE [LARGE SCALE GENOMIC DNA]</scope>
    <source>
        <strain evidence="8">HyVt-493</strain>
    </source>
</reference>
<name>A0A7V2WW58_LEUMU</name>
<dbReference type="AlphaFoldDB" id="A0A7V2WW58"/>
<protein>
    <recommendedName>
        <fullName evidence="9">Diacylglyceryl transferase</fullName>
    </recommendedName>
</protein>
<proteinExistence type="inferred from homology"/>
<evidence type="ECO:0000256" key="3">
    <source>
        <dbReference type="ARBA" id="ARBA00022679"/>
    </source>
</evidence>
<keyword evidence="6 7" id="KW-0472">Membrane</keyword>
<feature type="transmembrane region" description="Helical" evidence="7">
    <location>
        <begin position="156"/>
        <end position="174"/>
    </location>
</feature>
<keyword evidence="5 7" id="KW-1133">Transmembrane helix</keyword>
<sequence length="245" mass="27781">MDINLLHHHEILSSGSRLMYQFFVILAMLIGGWLIRQDSESWAITPVQRWSLLAVAFIGALVGSAVPAFFSGGLVEQLTLVTPITPKTVMGGILASFLFVVIYKKITRNHFDTSDGFARGSIAMMAIGRIGCIFQHCCYGEEASWGLDFGDGLSRIPVQYFEAIGLFAIFYLIQHFHEKDQYAGRRLFIVFALYGLLRFGLEFWREQIANIYFGIGFYQWIAVFILMTGLWQILRRTPSAKELTL</sequence>
<keyword evidence="2" id="KW-1003">Cell membrane</keyword>
<accession>A0A7V2WW58</accession>
<evidence type="ECO:0000313" key="8">
    <source>
        <dbReference type="EMBL" id="HFC93560.1"/>
    </source>
</evidence>
<evidence type="ECO:0000256" key="6">
    <source>
        <dbReference type="ARBA" id="ARBA00023136"/>
    </source>
</evidence>
<feature type="transmembrane region" description="Helical" evidence="7">
    <location>
        <begin position="211"/>
        <end position="234"/>
    </location>
</feature>
<dbReference type="GO" id="GO:0005886">
    <property type="term" value="C:plasma membrane"/>
    <property type="evidence" value="ECO:0007669"/>
    <property type="project" value="InterPro"/>
</dbReference>
<feature type="transmembrane region" description="Helical" evidence="7">
    <location>
        <begin position="47"/>
        <end position="72"/>
    </location>
</feature>
<evidence type="ECO:0000256" key="2">
    <source>
        <dbReference type="ARBA" id="ARBA00022475"/>
    </source>
</evidence>
<dbReference type="GO" id="GO:0042158">
    <property type="term" value="P:lipoprotein biosynthetic process"/>
    <property type="evidence" value="ECO:0007669"/>
    <property type="project" value="InterPro"/>
</dbReference>
<comment type="caution">
    <text evidence="8">The sequence shown here is derived from an EMBL/GenBank/DDBJ whole genome shotgun (WGS) entry which is preliminary data.</text>
</comment>
<feature type="transmembrane region" description="Helical" evidence="7">
    <location>
        <begin position="116"/>
        <end position="136"/>
    </location>
</feature>
<feature type="transmembrane region" description="Helical" evidence="7">
    <location>
        <begin position="186"/>
        <end position="205"/>
    </location>
</feature>
<evidence type="ECO:0000256" key="7">
    <source>
        <dbReference type="SAM" id="Phobius"/>
    </source>
</evidence>
<organism evidence="8">
    <name type="scientific">Leucothrix mucor</name>
    <dbReference type="NCBI Taxonomy" id="45248"/>
    <lineage>
        <taxon>Bacteria</taxon>
        <taxon>Pseudomonadati</taxon>
        <taxon>Pseudomonadota</taxon>
        <taxon>Gammaproteobacteria</taxon>
        <taxon>Thiotrichales</taxon>
        <taxon>Thiotrichaceae</taxon>
        <taxon>Leucothrix</taxon>
    </lineage>
</organism>
<dbReference type="Pfam" id="PF01790">
    <property type="entry name" value="LGT"/>
    <property type="match status" value="1"/>
</dbReference>
<evidence type="ECO:0000256" key="4">
    <source>
        <dbReference type="ARBA" id="ARBA00022692"/>
    </source>
</evidence>
<evidence type="ECO:0000256" key="1">
    <source>
        <dbReference type="ARBA" id="ARBA00007150"/>
    </source>
</evidence>
<keyword evidence="4 7" id="KW-0812">Transmembrane</keyword>
<feature type="transmembrane region" description="Helical" evidence="7">
    <location>
        <begin position="84"/>
        <end position="104"/>
    </location>
</feature>
<dbReference type="PANTHER" id="PTHR30589:SF0">
    <property type="entry name" value="PHOSPHATIDYLGLYCEROL--PROLIPOPROTEIN DIACYLGLYCERYL TRANSFERASE"/>
    <property type="match status" value="1"/>
</dbReference>